<dbReference type="PANTHER" id="PTHR43179">
    <property type="entry name" value="RHAMNOSYLTRANSFERASE WBBL"/>
    <property type="match status" value="1"/>
</dbReference>
<dbReference type="SUPFAM" id="SSF53448">
    <property type="entry name" value="Nucleotide-diphospho-sugar transferases"/>
    <property type="match status" value="1"/>
</dbReference>
<evidence type="ECO:0008006" key="3">
    <source>
        <dbReference type="Google" id="ProtNLM"/>
    </source>
</evidence>
<proteinExistence type="predicted"/>
<accession>A0A3M3ZHT4</accession>
<dbReference type="Gene3D" id="3.90.550.10">
    <property type="entry name" value="Spore Coat Polysaccharide Biosynthesis Protein SpsA, Chain A"/>
    <property type="match status" value="1"/>
</dbReference>
<dbReference type="EMBL" id="RBQE01000631">
    <property type="protein sequence ID" value="RMO94246.1"/>
    <property type="molecule type" value="Genomic_DNA"/>
</dbReference>
<name>A0A3M3ZHT4_9PSED</name>
<evidence type="ECO:0000313" key="1">
    <source>
        <dbReference type="EMBL" id="RMO94246.1"/>
    </source>
</evidence>
<organism evidence="1 2">
    <name type="scientific">Pseudomonas syringae pv. persicae</name>
    <dbReference type="NCBI Taxonomy" id="237306"/>
    <lineage>
        <taxon>Bacteria</taxon>
        <taxon>Pseudomonadati</taxon>
        <taxon>Pseudomonadota</taxon>
        <taxon>Gammaproteobacteria</taxon>
        <taxon>Pseudomonadales</taxon>
        <taxon>Pseudomonadaceae</taxon>
        <taxon>Pseudomonas</taxon>
    </lineage>
</organism>
<gene>
    <name evidence="1" type="ORF">ALQ30_200298</name>
</gene>
<dbReference type="AlphaFoldDB" id="A0A3M3ZHT4"/>
<protein>
    <recommendedName>
        <fullName evidence="3">Glycosyltransferase 2-like domain-containing protein</fullName>
    </recommendedName>
</protein>
<dbReference type="PANTHER" id="PTHR43179:SF7">
    <property type="entry name" value="RHAMNOSYLTRANSFERASE WBBL"/>
    <property type="match status" value="1"/>
</dbReference>
<dbReference type="InterPro" id="IPR029044">
    <property type="entry name" value="Nucleotide-diphossugar_trans"/>
</dbReference>
<sequence>MAAVTAACLIVRKSIFQEVEGLNAKDLKIAFNYVDLCLKIMQAGYQNIWTPNADLYHHESATRGVEDTPEKIKRFISEVEYMQNKWKQIIANDPYYNPNLTFVAEDFSIAFPPRVTDLAGGV</sequence>
<comment type="caution">
    <text evidence="1">The sequence shown here is derived from an EMBL/GenBank/DDBJ whole genome shotgun (WGS) entry which is preliminary data.</text>
</comment>
<reference evidence="1 2" key="1">
    <citation type="submission" date="2018-08" db="EMBL/GenBank/DDBJ databases">
        <title>Recombination of ecologically and evolutionarily significant loci maintains genetic cohesion in the Pseudomonas syringae species complex.</title>
        <authorList>
            <person name="Dillon M."/>
            <person name="Thakur S."/>
            <person name="Almeida R.N.D."/>
            <person name="Weir B.S."/>
            <person name="Guttman D.S."/>
        </authorList>
    </citation>
    <scope>NUCLEOTIDE SEQUENCE [LARGE SCALE GENOMIC DNA]</scope>
    <source>
        <strain evidence="1 2">ICMP 3706</strain>
    </source>
</reference>
<evidence type="ECO:0000313" key="2">
    <source>
        <dbReference type="Proteomes" id="UP000281604"/>
    </source>
</evidence>
<dbReference type="Proteomes" id="UP000281604">
    <property type="component" value="Unassembled WGS sequence"/>
</dbReference>